<proteinExistence type="predicted"/>
<evidence type="ECO:0000313" key="1">
    <source>
        <dbReference type="EMBL" id="KGO58670.1"/>
    </source>
</evidence>
<accession>A0A0A2JPW8</accession>
<comment type="caution">
    <text evidence="1">The sequence shown here is derived from an EMBL/GenBank/DDBJ whole genome shotgun (WGS) entry which is preliminary data.</text>
</comment>
<dbReference type="AlphaFoldDB" id="A0A0A2JPW8"/>
<dbReference type="GeneID" id="27679725"/>
<keyword evidence="2" id="KW-1185">Reference proteome</keyword>
<name>A0A0A2JPW8_PENEN</name>
<dbReference type="Proteomes" id="UP000030143">
    <property type="component" value="Unassembled WGS sequence"/>
</dbReference>
<protein>
    <submittedName>
        <fullName evidence="1">Uncharacterized protein</fullName>
    </submittedName>
</protein>
<dbReference type="RefSeq" id="XP_016600084.1">
    <property type="nucleotide sequence ID" value="XM_016744305.1"/>
</dbReference>
<organism evidence="1 2">
    <name type="scientific">Penicillium expansum</name>
    <name type="common">Blue mold rot fungus</name>
    <dbReference type="NCBI Taxonomy" id="27334"/>
    <lineage>
        <taxon>Eukaryota</taxon>
        <taxon>Fungi</taxon>
        <taxon>Dikarya</taxon>
        <taxon>Ascomycota</taxon>
        <taxon>Pezizomycotina</taxon>
        <taxon>Eurotiomycetes</taxon>
        <taxon>Eurotiomycetidae</taxon>
        <taxon>Eurotiales</taxon>
        <taxon>Aspergillaceae</taxon>
        <taxon>Penicillium</taxon>
    </lineage>
</organism>
<gene>
    <name evidence="1" type="ORF">PEX2_070340</name>
</gene>
<dbReference type="HOGENOM" id="CLU_2606753_0_0_1"/>
<sequence>MLIEGPRFETELTGCSFGFRFLCSLPEGIRICSQFTGSSDCNYSEWLAESNISKKNSQREVAWLSSRLPLRVSHFTLSS</sequence>
<reference evidence="1 2" key="1">
    <citation type="journal article" date="2015" name="Mol. Plant Microbe Interact.">
        <title>Genome, transcriptome, and functional analyses of Penicillium expansum provide new insights into secondary metabolism and pathogenicity.</title>
        <authorList>
            <person name="Ballester A.R."/>
            <person name="Marcet-Houben M."/>
            <person name="Levin E."/>
            <person name="Sela N."/>
            <person name="Selma-Lazaro C."/>
            <person name="Carmona L."/>
            <person name="Wisniewski M."/>
            <person name="Droby S."/>
            <person name="Gonzalez-Candelas L."/>
            <person name="Gabaldon T."/>
        </authorList>
    </citation>
    <scope>NUCLEOTIDE SEQUENCE [LARGE SCALE GENOMIC DNA]</scope>
    <source>
        <strain evidence="1 2">MD-8</strain>
    </source>
</reference>
<dbReference type="EMBL" id="JQFZ01000115">
    <property type="protein sequence ID" value="KGO58670.1"/>
    <property type="molecule type" value="Genomic_DNA"/>
</dbReference>
<evidence type="ECO:0000313" key="2">
    <source>
        <dbReference type="Proteomes" id="UP000030143"/>
    </source>
</evidence>
<dbReference type="VEuPathDB" id="FungiDB:PEXP_012090"/>